<evidence type="ECO:0000256" key="5">
    <source>
        <dbReference type="PIRSR" id="PIRSR606710-2"/>
    </source>
</evidence>
<evidence type="ECO:0000256" key="2">
    <source>
        <dbReference type="ARBA" id="ARBA00022801"/>
    </source>
</evidence>
<evidence type="ECO:0000256" key="6">
    <source>
        <dbReference type="RuleBase" id="RU361187"/>
    </source>
</evidence>
<feature type="active site" description="Proton acceptor" evidence="4">
    <location>
        <position position="13"/>
    </location>
</feature>
<dbReference type="GO" id="GO:0005975">
    <property type="term" value="P:carbohydrate metabolic process"/>
    <property type="evidence" value="ECO:0007669"/>
    <property type="project" value="InterPro"/>
</dbReference>
<evidence type="ECO:0000256" key="1">
    <source>
        <dbReference type="ARBA" id="ARBA00009865"/>
    </source>
</evidence>
<evidence type="ECO:0000256" key="4">
    <source>
        <dbReference type="PIRSR" id="PIRSR606710-1"/>
    </source>
</evidence>
<dbReference type="Proteomes" id="UP000199315">
    <property type="component" value="Unassembled WGS sequence"/>
</dbReference>
<dbReference type="Pfam" id="PF04616">
    <property type="entry name" value="Glyco_hydro_43"/>
    <property type="match status" value="1"/>
</dbReference>
<proteinExistence type="inferred from homology"/>
<feature type="active site" description="Proton donor" evidence="4">
    <location>
        <position position="188"/>
    </location>
</feature>
<accession>A0A1D3TY17</accession>
<dbReference type="Pfam" id="PF17851">
    <property type="entry name" value="GH43_C2"/>
    <property type="match status" value="1"/>
</dbReference>
<dbReference type="InterPro" id="IPR023296">
    <property type="entry name" value="Glyco_hydro_beta-prop_sf"/>
</dbReference>
<reference evidence="9" key="1">
    <citation type="submission" date="2016-09" db="EMBL/GenBank/DDBJ databases">
        <authorList>
            <person name="Varghese N."/>
            <person name="Submissions S."/>
        </authorList>
    </citation>
    <scope>NUCLEOTIDE SEQUENCE [LARGE SCALE GENOMIC DNA]</scope>
    <source>
        <strain evidence="9">GluBS11</strain>
    </source>
</reference>
<dbReference type="AlphaFoldDB" id="A0A1D3TY17"/>
<dbReference type="SUPFAM" id="SSF49899">
    <property type="entry name" value="Concanavalin A-like lectins/glucanases"/>
    <property type="match status" value="1"/>
</dbReference>
<feature type="site" description="Important for catalytic activity, responsible for pKa modulation of the active site Glu and correct orientation of both the proton donor and substrate" evidence="5">
    <location>
        <position position="128"/>
    </location>
</feature>
<comment type="similarity">
    <text evidence="1 6">Belongs to the glycosyl hydrolase 43 family.</text>
</comment>
<dbReference type="EMBL" id="FMKA01000036">
    <property type="protein sequence ID" value="SCP99285.1"/>
    <property type="molecule type" value="Genomic_DNA"/>
</dbReference>
<dbReference type="InterPro" id="IPR013320">
    <property type="entry name" value="ConA-like_dom_sf"/>
</dbReference>
<keyword evidence="3 6" id="KW-0326">Glycosidase</keyword>
<gene>
    <name evidence="8" type="ORF">SAMN05421730_103641</name>
</gene>
<evidence type="ECO:0000259" key="7">
    <source>
        <dbReference type="Pfam" id="PF17851"/>
    </source>
</evidence>
<evidence type="ECO:0000256" key="3">
    <source>
        <dbReference type="ARBA" id="ARBA00023295"/>
    </source>
</evidence>
<dbReference type="SUPFAM" id="SSF75005">
    <property type="entry name" value="Arabinanase/levansucrase/invertase"/>
    <property type="match status" value="1"/>
</dbReference>
<organism evidence="8 9">
    <name type="scientific">Anaerobium acetethylicum</name>
    <dbReference type="NCBI Taxonomy" id="1619234"/>
    <lineage>
        <taxon>Bacteria</taxon>
        <taxon>Bacillati</taxon>
        <taxon>Bacillota</taxon>
        <taxon>Clostridia</taxon>
        <taxon>Lachnospirales</taxon>
        <taxon>Lachnospiraceae</taxon>
        <taxon>Anaerobium</taxon>
    </lineage>
</organism>
<dbReference type="STRING" id="1619234.SAMN05421730_103641"/>
<dbReference type="GO" id="GO:0004553">
    <property type="term" value="F:hydrolase activity, hydrolyzing O-glycosyl compounds"/>
    <property type="evidence" value="ECO:0007669"/>
    <property type="project" value="InterPro"/>
</dbReference>
<dbReference type="Gene3D" id="2.60.120.200">
    <property type="match status" value="1"/>
</dbReference>
<dbReference type="InterPro" id="IPR051795">
    <property type="entry name" value="Glycosyl_Hydrlase_43"/>
</dbReference>
<dbReference type="InterPro" id="IPR041542">
    <property type="entry name" value="GH43_C2"/>
</dbReference>
<dbReference type="PANTHER" id="PTHR42812">
    <property type="entry name" value="BETA-XYLOSIDASE"/>
    <property type="match status" value="1"/>
</dbReference>
<sequence>MIRNPILPGFNPDPCICRKGDDYYLAVSSFEWFPGIPVYHSKDLKNWELYTHVLTDDVAVDLKKLPSAKGIWAPCLTYCEKDDLFYVIYGVMNSMNARYFDVDNYLVTARDIRGPWSEPVYLHSSGFDASMFHDDDGKKWVVSLEWETREGYEKPGAICMVEYSPEKKEIIGYPKRIWSGGTDRGCIEAPHLTKRGRYYYIMCAEGGTGYGHSVTMGRAENVWGPYEKDPENPILTSIPGDFNERHDPDHLKPKYFNPESVLQKSGHGSYVETQNGEVWLVHLCARPFVPELRCTLGRETAIQKMEWTQDGWLRMADGTNLAKEYVEESSLPESPVSTIPDFDDFDSGELGIQYYAPRIMPETFADVKARPGFVRIRGQESRTSLNKVSLLARKLTSVYATVTTKMEFQPQVHQHSAGLILYYDNMNYINLRKYHSETLGQSALSIIHLENGEKTEFLNTRIPVDDCPLFLRLNIRGRQSWFEWSYDGNVYQKIGKTFNTTRFSDEYCKYGEFTGTFVGMTCADRVRHSHYADFDFFEYAADEEKPVD</sequence>
<dbReference type="OrthoDB" id="9801455at2"/>
<protein>
    <submittedName>
        <fullName evidence="8">Xylan 1,4-beta-xylosidase</fullName>
    </submittedName>
</protein>
<keyword evidence="9" id="KW-1185">Reference proteome</keyword>
<dbReference type="Gene3D" id="2.115.10.20">
    <property type="entry name" value="Glycosyl hydrolase domain, family 43"/>
    <property type="match status" value="1"/>
</dbReference>
<evidence type="ECO:0000313" key="8">
    <source>
        <dbReference type="EMBL" id="SCP99285.1"/>
    </source>
</evidence>
<dbReference type="CDD" id="cd09000">
    <property type="entry name" value="GH43_SXA-like"/>
    <property type="match status" value="1"/>
</dbReference>
<evidence type="ECO:0000313" key="9">
    <source>
        <dbReference type="Proteomes" id="UP000199315"/>
    </source>
</evidence>
<dbReference type="InterPro" id="IPR006710">
    <property type="entry name" value="Glyco_hydro_43"/>
</dbReference>
<dbReference type="PANTHER" id="PTHR42812:SF12">
    <property type="entry name" value="BETA-XYLOSIDASE-RELATED"/>
    <property type="match status" value="1"/>
</dbReference>
<dbReference type="RefSeq" id="WP_091236624.1">
    <property type="nucleotide sequence ID" value="NZ_FMKA01000036.1"/>
</dbReference>
<name>A0A1D3TY17_9FIRM</name>
<feature type="domain" description="Beta-xylosidase C-terminal Concanavalin A-like" evidence="7">
    <location>
        <begin position="343"/>
        <end position="539"/>
    </location>
</feature>
<keyword evidence="2 6" id="KW-0378">Hydrolase</keyword>